<feature type="compositionally biased region" description="Basic and acidic residues" evidence="1">
    <location>
        <begin position="74"/>
        <end position="86"/>
    </location>
</feature>
<feature type="compositionally biased region" description="Basic and acidic residues" evidence="1">
    <location>
        <begin position="280"/>
        <end position="293"/>
    </location>
</feature>
<feature type="compositionally biased region" description="Low complexity" evidence="1">
    <location>
        <begin position="53"/>
        <end position="62"/>
    </location>
</feature>
<feature type="compositionally biased region" description="Acidic residues" evidence="1">
    <location>
        <begin position="170"/>
        <end position="179"/>
    </location>
</feature>
<proteinExistence type="predicted"/>
<dbReference type="EMBL" id="JAACNO010001154">
    <property type="protein sequence ID" value="KAF4142767.1"/>
    <property type="molecule type" value="Genomic_DNA"/>
</dbReference>
<feature type="region of interest" description="Disordered" evidence="1">
    <location>
        <begin position="160"/>
        <end position="212"/>
    </location>
</feature>
<feature type="compositionally biased region" description="Low complexity" evidence="1">
    <location>
        <begin position="181"/>
        <end position="191"/>
    </location>
</feature>
<feature type="region of interest" description="Disordered" evidence="1">
    <location>
        <begin position="1"/>
        <end position="102"/>
    </location>
</feature>
<dbReference type="Proteomes" id="UP000704712">
    <property type="component" value="Unassembled WGS sequence"/>
</dbReference>
<protein>
    <submittedName>
        <fullName evidence="2">Uncharacterized protein</fullName>
    </submittedName>
</protein>
<organism evidence="2 3">
    <name type="scientific">Phytophthora infestans</name>
    <name type="common">Potato late blight agent</name>
    <name type="synonym">Botrytis infestans</name>
    <dbReference type="NCBI Taxonomy" id="4787"/>
    <lineage>
        <taxon>Eukaryota</taxon>
        <taxon>Sar</taxon>
        <taxon>Stramenopiles</taxon>
        <taxon>Oomycota</taxon>
        <taxon>Peronosporomycetes</taxon>
        <taxon>Peronosporales</taxon>
        <taxon>Peronosporaceae</taxon>
        <taxon>Phytophthora</taxon>
    </lineage>
</organism>
<evidence type="ECO:0000313" key="2">
    <source>
        <dbReference type="EMBL" id="KAF4142767.1"/>
    </source>
</evidence>
<feature type="region of interest" description="Disordered" evidence="1">
    <location>
        <begin position="280"/>
        <end position="301"/>
    </location>
</feature>
<sequence>MPPEEELPPYPGHSKQRKTPSRNPVVLSRQQQADANRVKIRSATRAAQEDVGPPARRLPPLAQAVRHGGKKLTPRQERVLGARYGDRFPNQRKTSSPLAAPGEEFRWEAEVLETLQADERTHSDYVASEEITDMDDLGASLDGAGNNDALAEVLDQLDEEDELASHGDSNDGDYEEDGAMEVVSSESAESSVNHEKERQTEFNTEDEPNTHKMTSHLCLEGNFSNSEDMPGAGSFLEGFPVFWSSWDKFYEVFAEFQEATLQLFSCRRSTSLAARNRKDCAEQKKAKMKDPKKTKGRRATGGTLLPDDWELYSRIYLCTHGMPFDSKGTGQREHTTWFNYAENGRIDNPQLCEDVAVMAKAGAKPRGILEYLRSKTGTVFLL</sequence>
<dbReference type="AlphaFoldDB" id="A0A8S9USX6"/>
<evidence type="ECO:0000313" key="3">
    <source>
        <dbReference type="Proteomes" id="UP000704712"/>
    </source>
</evidence>
<reference evidence="2" key="1">
    <citation type="submission" date="2020-03" db="EMBL/GenBank/DDBJ databases">
        <title>Hybrid Assembly of Korean Phytophthora infestans isolates.</title>
        <authorList>
            <person name="Prokchorchik M."/>
            <person name="Lee Y."/>
            <person name="Seo J."/>
            <person name="Cho J.-H."/>
            <person name="Park Y.-E."/>
            <person name="Jang D.-C."/>
            <person name="Im J.-S."/>
            <person name="Choi J.-G."/>
            <person name="Park H.-J."/>
            <person name="Lee G.-B."/>
            <person name="Lee Y.-G."/>
            <person name="Hong S.-Y."/>
            <person name="Cho K."/>
            <person name="Sohn K.H."/>
        </authorList>
    </citation>
    <scope>NUCLEOTIDE SEQUENCE</scope>
    <source>
        <strain evidence="2">KR_2_A2</strain>
    </source>
</reference>
<accession>A0A8S9USX6</accession>
<comment type="caution">
    <text evidence="2">The sequence shown here is derived from an EMBL/GenBank/DDBJ whole genome shotgun (WGS) entry which is preliminary data.</text>
</comment>
<gene>
    <name evidence="2" type="ORF">GN958_ATG08079</name>
</gene>
<evidence type="ECO:0000256" key="1">
    <source>
        <dbReference type="SAM" id="MobiDB-lite"/>
    </source>
</evidence>
<name>A0A8S9USX6_PHYIN</name>